<dbReference type="OrthoDB" id="9931436at2"/>
<sequence>MNEKKLLKEVIDNSIIEWFKLTSNQELNKVRENLQVIKSNLPLFEKSIDFDGELRKTETQFGAIQTVADIKFLVSKPEMSLETMMLGDMSKLMENMFSNMFNSFNKGVNSVLNIRTVLDEKIGLEEPFDQIDPKDIEYLCFVELKKIHEKLKDLISSDQNDCENVYSEYEQMVNSTDLDFIMQKNEMIQRYYLKLKPNHVMENMMIGGTDEMQKEILAFQNVVNITGEIELFIKLFKIIKAKI</sequence>
<protein>
    <submittedName>
        <fullName evidence="1">Uncharacterized protein</fullName>
    </submittedName>
</protein>
<dbReference type="EMBL" id="CP024963">
    <property type="protein sequence ID" value="ATZ17344.1"/>
    <property type="molecule type" value="Genomic_DNA"/>
</dbReference>
<dbReference type="RefSeq" id="WP_025734206.1">
    <property type="nucleotide sequence ID" value="NZ_CP024963.1"/>
</dbReference>
<dbReference type="Proteomes" id="UP000232063">
    <property type="component" value="Chromosome"/>
</dbReference>
<accession>A0A2K8NU97</accession>
<evidence type="ECO:0000313" key="1">
    <source>
        <dbReference type="EMBL" id="ATZ17344.1"/>
    </source>
</evidence>
<organism evidence="1 2">
    <name type="scientific">Williamsoniiplasma luminosum</name>
    <dbReference type="NCBI Taxonomy" id="214888"/>
    <lineage>
        <taxon>Bacteria</taxon>
        <taxon>Bacillati</taxon>
        <taxon>Mycoplasmatota</taxon>
        <taxon>Mollicutes</taxon>
        <taxon>Entomoplasmatales</taxon>
        <taxon>Williamsoniiplasma</taxon>
    </lineage>
</organism>
<gene>
    <name evidence="1" type="ORF">ELUMI_v1c06220</name>
</gene>
<keyword evidence="2" id="KW-1185">Reference proteome</keyword>
<reference evidence="1 2" key="1">
    <citation type="submission" date="2017-11" db="EMBL/GenBank/DDBJ databases">
        <title>Genome sequence of Entomoplasma luminosum PIMN-1 (ATCC 49195).</title>
        <authorList>
            <person name="Lo W.-S."/>
            <person name="Gasparich G.E."/>
            <person name="Kuo C.-H."/>
        </authorList>
    </citation>
    <scope>NUCLEOTIDE SEQUENCE [LARGE SCALE GENOMIC DNA]</scope>
    <source>
        <strain evidence="1 2">PIMN-1</strain>
    </source>
</reference>
<proteinExistence type="predicted"/>
<dbReference type="KEGG" id="elj:ELUMI_v1c06220"/>
<evidence type="ECO:0000313" key="2">
    <source>
        <dbReference type="Proteomes" id="UP000232063"/>
    </source>
</evidence>
<name>A0A2K8NU97_9MOLU</name>
<dbReference type="AlphaFoldDB" id="A0A2K8NU97"/>